<dbReference type="EMBL" id="WJQU01000001">
    <property type="protein sequence ID" value="KAJ6645881.1"/>
    <property type="molecule type" value="Genomic_DNA"/>
</dbReference>
<accession>A0A9Q0N8P4</accession>
<reference evidence="5" key="1">
    <citation type="submission" date="2022-07" db="EMBL/GenBank/DDBJ databases">
        <authorList>
            <person name="Trinca V."/>
            <person name="Uliana J.V.C."/>
            <person name="Torres T.T."/>
            <person name="Ward R.J."/>
            <person name="Monesi N."/>
        </authorList>
    </citation>
    <scope>NUCLEOTIDE SEQUENCE</scope>
    <source>
        <strain evidence="5">HSMRA1968</strain>
        <tissue evidence="5">Whole embryos</tissue>
    </source>
</reference>
<keyword evidence="1 4" id="KW-0808">Transferase</keyword>
<name>A0A9Q0N8P4_9DIPT</name>
<dbReference type="PRINTS" id="PR00094">
    <property type="entry name" value="ADENYLTKNASE"/>
</dbReference>
<protein>
    <submittedName>
        <fullName evidence="5">Adenylate kinase isoenzyme 1</fullName>
    </submittedName>
</protein>
<evidence type="ECO:0000256" key="1">
    <source>
        <dbReference type="ARBA" id="ARBA00022679"/>
    </source>
</evidence>
<dbReference type="PANTHER" id="PTHR23359">
    <property type="entry name" value="NUCLEOTIDE KINASE"/>
    <property type="match status" value="1"/>
</dbReference>
<dbReference type="GO" id="GO:0019205">
    <property type="term" value="F:nucleobase-containing compound kinase activity"/>
    <property type="evidence" value="ECO:0007669"/>
    <property type="project" value="InterPro"/>
</dbReference>
<evidence type="ECO:0000313" key="5">
    <source>
        <dbReference type="EMBL" id="KAJ6645881.1"/>
    </source>
</evidence>
<dbReference type="InterPro" id="IPR000850">
    <property type="entry name" value="Adenylat/UMP-CMP_kin"/>
</dbReference>
<evidence type="ECO:0000256" key="4">
    <source>
        <dbReference type="RuleBase" id="RU003330"/>
    </source>
</evidence>
<keyword evidence="2" id="KW-0547">Nucleotide-binding</keyword>
<proteinExistence type="inferred from homology"/>
<evidence type="ECO:0000256" key="2">
    <source>
        <dbReference type="ARBA" id="ARBA00022741"/>
    </source>
</evidence>
<keyword evidence="3 4" id="KW-0418">Kinase</keyword>
<organism evidence="5 6">
    <name type="scientific">Pseudolycoriella hygida</name>
    <dbReference type="NCBI Taxonomy" id="35572"/>
    <lineage>
        <taxon>Eukaryota</taxon>
        <taxon>Metazoa</taxon>
        <taxon>Ecdysozoa</taxon>
        <taxon>Arthropoda</taxon>
        <taxon>Hexapoda</taxon>
        <taxon>Insecta</taxon>
        <taxon>Pterygota</taxon>
        <taxon>Neoptera</taxon>
        <taxon>Endopterygota</taxon>
        <taxon>Diptera</taxon>
        <taxon>Nematocera</taxon>
        <taxon>Sciaroidea</taxon>
        <taxon>Sciaridae</taxon>
        <taxon>Pseudolycoriella</taxon>
    </lineage>
</organism>
<gene>
    <name evidence="5" type="primary">AK1</name>
    <name evidence="5" type="ORF">Bhyg_01090</name>
</gene>
<dbReference type="InterPro" id="IPR027417">
    <property type="entry name" value="P-loop_NTPase"/>
</dbReference>
<sequence>MKKGELVPNADVVYLLKEGIRKVASSKGILIDGCPRVKDQCCDFEVAIAPIDLMIYLECTEKTMVERVLKEAKESGGKRPNDNEETVRARITTFFKNNDPILNLYTKRKKIINGDRDVDEVFADVQKCIEELMAKLNES</sequence>
<dbReference type="GO" id="GO:0006139">
    <property type="term" value="P:nucleobase-containing compound metabolic process"/>
    <property type="evidence" value="ECO:0007669"/>
    <property type="project" value="InterPro"/>
</dbReference>
<dbReference type="GO" id="GO:0005524">
    <property type="term" value="F:ATP binding"/>
    <property type="evidence" value="ECO:0007669"/>
    <property type="project" value="InterPro"/>
</dbReference>
<dbReference type="AlphaFoldDB" id="A0A9Q0N8P4"/>
<dbReference type="OrthoDB" id="442176at2759"/>
<dbReference type="SUPFAM" id="SSF52540">
    <property type="entry name" value="P-loop containing nucleoside triphosphate hydrolases"/>
    <property type="match status" value="1"/>
</dbReference>
<dbReference type="Proteomes" id="UP001151699">
    <property type="component" value="Chromosome A"/>
</dbReference>
<evidence type="ECO:0000256" key="3">
    <source>
        <dbReference type="ARBA" id="ARBA00022777"/>
    </source>
</evidence>
<comment type="caution">
    <text evidence="5">The sequence shown here is derived from an EMBL/GenBank/DDBJ whole genome shotgun (WGS) entry which is preliminary data.</text>
</comment>
<evidence type="ECO:0000313" key="6">
    <source>
        <dbReference type="Proteomes" id="UP001151699"/>
    </source>
</evidence>
<keyword evidence="6" id="KW-1185">Reference proteome</keyword>
<comment type="similarity">
    <text evidence="4">Belongs to the adenylate kinase family.</text>
</comment>
<dbReference type="Pfam" id="PF00406">
    <property type="entry name" value="ADK"/>
    <property type="match status" value="1"/>
</dbReference>
<dbReference type="Gene3D" id="3.40.50.300">
    <property type="entry name" value="P-loop containing nucleotide triphosphate hydrolases"/>
    <property type="match status" value="1"/>
</dbReference>